<proteinExistence type="predicted"/>
<dbReference type="PANTHER" id="PTHR42923:SF3">
    <property type="entry name" value="PROTOPORPHYRINOGEN OXIDASE"/>
    <property type="match status" value="1"/>
</dbReference>
<organism evidence="2 3">
    <name type="scientific">Microbacterium rhizosphaerae</name>
    <dbReference type="NCBI Taxonomy" id="1678237"/>
    <lineage>
        <taxon>Bacteria</taxon>
        <taxon>Bacillati</taxon>
        <taxon>Actinomycetota</taxon>
        <taxon>Actinomycetes</taxon>
        <taxon>Micrococcales</taxon>
        <taxon>Microbacteriaceae</taxon>
        <taxon>Microbacterium</taxon>
    </lineage>
</organism>
<keyword evidence="3" id="KW-1185">Reference proteome</keyword>
<name>A0ABZ0SPV7_9MICO</name>
<reference evidence="2 3" key="1">
    <citation type="submission" date="2023-11" db="EMBL/GenBank/DDBJ databases">
        <title>Genome sequence of Microbacterium rhizosphaerae KACC 19337.</title>
        <authorList>
            <person name="Choi H."/>
            <person name="Kim S."/>
            <person name="Kim Y."/>
            <person name="Kwon S.-W."/>
            <person name="Heo J."/>
        </authorList>
    </citation>
    <scope>NUCLEOTIDE SEQUENCE [LARGE SCALE GENOMIC DNA]</scope>
    <source>
        <strain evidence="2 3">KACC 19337</strain>
    </source>
</reference>
<dbReference type="SUPFAM" id="SSF51905">
    <property type="entry name" value="FAD/NAD(P)-binding domain"/>
    <property type="match status" value="1"/>
</dbReference>
<evidence type="ECO:0000313" key="2">
    <source>
        <dbReference type="EMBL" id="WPR90289.1"/>
    </source>
</evidence>
<accession>A0ABZ0SPV7</accession>
<feature type="domain" description="Amine oxidase" evidence="1">
    <location>
        <begin position="37"/>
        <end position="515"/>
    </location>
</feature>
<dbReference type="PANTHER" id="PTHR42923">
    <property type="entry name" value="PROTOPORPHYRINOGEN OXIDASE"/>
    <property type="match status" value="1"/>
</dbReference>
<dbReference type="InterPro" id="IPR036188">
    <property type="entry name" value="FAD/NAD-bd_sf"/>
</dbReference>
<protein>
    <submittedName>
        <fullName evidence="2">FAD-dependent oxidoreductase</fullName>
    </submittedName>
</protein>
<dbReference type="Gene3D" id="1.10.3110.10">
    <property type="entry name" value="protoporphyrinogen ix oxidase, domain 3"/>
    <property type="match status" value="1"/>
</dbReference>
<dbReference type="PRINTS" id="PR00411">
    <property type="entry name" value="PNDRDTASEI"/>
</dbReference>
<dbReference type="Gene3D" id="3.50.50.60">
    <property type="entry name" value="FAD/NAD(P)-binding domain"/>
    <property type="match status" value="1"/>
</dbReference>
<dbReference type="SUPFAM" id="SSF54373">
    <property type="entry name" value="FAD-linked reductases, C-terminal domain"/>
    <property type="match status" value="1"/>
</dbReference>
<dbReference type="InterPro" id="IPR050464">
    <property type="entry name" value="Zeta_carotene_desat/Oxidored"/>
</dbReference>
<dbReference type="EMBL" id="CP139368">
    <property type="protein sequence ID" value="WPR90289.1"/>
    <property type="molecule type" value="Genomic_DNA"/>
</dbReference>
<dbReference type="RefSeq" id="WP_320943001.1">
    <property type="nucleotide sequence ID" value="NZ_BAABEU010000011.1"/>
</dbReference>
<evidence type="ECO:0000313" key="3">
    <source>
        <dbReference type="Proteomes" id="UP001323798"/>
    </source>
</evidence>
<evidence type="ECO:0000259" key="1">
    <source>
        <dbReference type="Pfam" id="PF01593"/>
    </source>
</evidence>
<dbReference type="Pfam" id="PF01593">
    <property type="entry name" value="Amino_oxidase"/>
    <property type="match status" value="1"/>
</dbReference>
<dbReference type="InterPro" id="IPR002937">
    <property type="entry name" value="Amino_oxidase"/>
</dbReference>
<sequence length="527" mass="52951">MASEPSPTPPDFAAESALERIAKRAHATPVVVIGGGMAGLVAAHECAKVGLKVTVLEASDRLGGVVRATDVAGLRLDAGAESFATRGGHVRALIDELGLGDHVVTPAAGGAWVAGLGGSTDAAPLPGGGVLGIPSNPWAPEVRRIIGTNGSWRAYVDRLRPPLTIGHEHSLGKLVRSRMGQLVLQRLVAPVTTGVYSASPDDIDVDLAAPGLNAALTRAGSLSGAVDLLQSERAGAAPGSAVGGIDGGMTRLVDALVARLRDLEVELRTESPVARIESTAGGGWVVVTEPSALDEPALPLATSALPVAESMIPLAEAVSASLPAAAVIVATDEAAARSLLAPLVPGLAAEVGPSPVVEIITLVIADERLDAAPRGTGVLTVPGSYTAKALTHSTAKWEWIARAAGPGVHAVRVSFGAQGEEPATAGLDDAAAAELALAEASALLGIPLQPASLRGASRARFAQSQPAAVIGRPEVVSAARTAIAAVPGLGAAGAWLSGTGLAQVVPDARAEADRIRDALLWEYPAAS</sequence>
<dbReference type="Proteomes" id="UP001323798">
    <property type="component" value="Chromosome"/>
</dbReference>
<dbReference type="Gene3D" id="3.90.660.20">
    <property type="entry name" value="Protoporphyrinogen oxidase, mitochondrial, domain 2"/>
    <property type="match status" value="1"/>
</dbReference>
<gene>
    <name evidence="2" type="ORF">SM116_03105</name>
</gene>